<dbReference type="GO" id="GO:0034220">
    <property type="term" value="P:monoatomic ion transmembrane transport"/>
    <property type="evidence" value="ECO:0007669"/>
    <property type="project" value="UniProtKB-KW"/>
</dbReference>
<dbReference type="GO" id="GO:0030552">
    <property type="term" value="F:cAMP binding"/>
    <property type="evidence" value="ECO:0007669"/>
    <property type="project" value="TreeGrafter"/>
</dbReference>
<protein>
    <submittedName>
        <fullName evidence="2">Cyclic nucleotide-gated potassium channel</fullName>
    </submittedName>
</protein>
<dbReference type="GO" id="GO:0005952">
    <property type="term" value="C:cAMP-dependent protein kinase complex"/>
    <property type="evidence" value="ECO:0007669"/>
    <property type="project" value="InterPro"/>
</dbReference>
<dbReference type="InterPro" id="IPR050503">
    <property type="entry name" value="cAMP-dep_PK_reg_su-like"/>
</dbReference>
<evidence type="ECO:0000313" key="2">
    <source>
        <dbReference type="EMBL" id="KJF15768.1"/>
    </source>
</evidence>
<dbReference type="STRING" id="1280514.AXFE_33880"/>
<dbReference type="InterPro" id="IPR018490">
    <property type="entry name" value="cNMP-bd_dom_sf"/>
</dbReference>
<dbReference type="GO" id="GO:0004862">
    <property type="term" value="F:cAMP-dependent protein kinase inhibitor activity"/>
    <property type="evidence" value="ECO:0007669"/>
    <property type="project" value="TreeGrafter"/>
</dbReference>
<dbReference type="GO" id="GO:0005829">
    <property type="term" value="C:cytosol"/>
    <property type="evidence" value="ECO:0007669"/>
    <property type="project" value="TreeGrafter"/>
</dbReference>
<dbReference type="PANTHER" id="PTHR11635">
    <property type="entry name" value="CAMP-DEPENDENT PROTEIN KINASE REGULATORY CHAIN"/>
    <property type="match status" value="1"/>
</dbReference>
<dbReference type="AlphaFoldDB" id="A0A0D8HCV7"/>
<reference evidence="2 3" key="1">
    <citation type="submission" date="2015-01" db="EMBL/GenBank/DDBJ databases">
        <title>Draft genome of the acidophilic iron oxidizer Acidithrix ferrooxidans strain Py-F3.</title>
        <authorList>
            <person name="Poehlein A."/>
            <person name="Eisen S."/>
            <person name="Schloemann M."/>
            <person name="Johnson B.D."/>
            <person name="Daniel R."/>
            <person name="Muehling M."/>
        </authorList>
    </citation>
    <scope>NUCLEOTIDE SEQUENCE [LARGE SCALE GENOMIC DNA]</scope>
    <source>
        <strain evidence="2 3">Py-F3</strain>
    </source>
</reference>
<dbReference type="InterPro" id="IPR018488">
    <property type="entry name" value="cNMP-bd_CS"/>
</dbReference>
<sequence length="144" mass="15688">MTKNEPVDSKAQHLRSIWLFAGCSKRELALLERACDEALAPAGSSICEEGHSGRDFYLIVEGEALVTKAGKEVATLGAGSHFGELSLLDHLPRSASVTAKSDMTLLVLSAREFTSVLEEIPAMALRLLETMSMRLRQADEHAYN</sequence>
<keyword evidence="2" id="KW-0406">Ion transport</keyword>
<gene>
    <name evidence="2" type="ORF">AXFE_33880</name>
</gene>
<feature type="domain" description="Cyclic nucleotide-binding" evidence="1">
    <location>
        <begin position="19"/>
        <end position="134"/>
    </location>
</feature>
<proteinExistence type="predicted"/>
<dbReference type="CDD" id="cd00038">
    <property type="entry name" value="CAP_ED"/>
    <property type="match status" value="1"/>
</dbReference>
<evidence type="ECO:0000259" key="1">
    <source>
        <dbReference type="PROSITE" id="PS50042"/>
    </source>
</evidence>
<dbReference type="PRINTS" id="PR00103">
    <property type="entry name" value="CAMPKINASE"/>
</dbReference>
<dbReference type="SMART" id="SM00100">
    <property type="entry name" value="cNMP"/>
    <property type="match status" value="1"/>
</dbReference>
<dbReference type="Proteomes" id="UP000032360">
    <property type="component" value="Unassembled WGS sequence"/>
</dbReference>
<dbReference type="Gene3D" id="2.60.120.10">
    <property type="entry name" value="Jelly Rolls"/>
    <property type="match status" value="1"/>
</dbReference>
<dbReference type="InterPro" id="IPR014710">
    <property type="entry name" value="RmlC-like_jellyroll"/>
</dbReference>
<dbReference type="InterPro" id="IPR000595">
    <property type="entry name" value="cNMP-bd_dom"/>
</dbReference>
<dbReference type="Pfam" id="PF00027">
    <property type="entry name" value="cNMP_binding"/>
    <property type="match status" value="1"/>
</dbReference>
<dbReference type="EMBL" id="JXYS01000124">
    <property type="protein sequence ID" value="KJF15768.1"/>
    <property type="molecule type" value="Genomic_DNA"/>
</dbReference>
<dbReference type="PROSITE" id="PS00889">
    <property type="entry name" value="CNMP_BINDING_2"/>
    <property type="match status" value="1"/>
</dbReference>
<dbReference type="PROSITE" id="PS50042">
    <property type="entry name" value="CNMP_BINDING_3"/>
    <property type="match status" value="1"/>
</dbReference>
<keyword evidence="2" id="KW-0407">Ion channel</keyword>
<accession>A0A0D8HCV7</accession>
<organism evidence="2 3">
    <name type="scientific">Acidithrix ferrooxidans</name>
    <dbReference type="NCBI Taxonomy" id="1280514"/>
    <lineage>
        <taxon>Bacteria</taxon>
        <taxon>Bacillati</taxon>
        <taxon>Actinomycetota</taxon>
        <taxon>Acidimicrobiia</taxon>
        <taxon>Acidimicrobiales</taxon>
        <taxon>Acidimicrobiaceae</taxon>
        <taxon>Acidithrix</taxon>
    </lineage>
</organism>
<dbReference type="OrthoDB" id="9798104at2"/>
<evidence type="ECO:0000313" key="3">
    <source>
        <dbReference type="Proteomes" id="UP000032360"/>
    </source>
</evidence>
<dbReference type="PANTHER" id="PTHR11635:SF152">
    <property type="entry name" value="CAMP-DEPENDENT PROTEIN KINASE TYPE I REGULATORY SUBUNIT-RELATED"/>
    <property type="match status" value="1"/>
</dbReference>
<name>A0A0D8HCV7_9ACTN</name>
<dbReference type="GO" id="GO:0034236">
    <property type="term" value="F:protein kinase A catalytic subunit binding"/>
    <property type="evidence" value="ECO:0007669"/>
    <property type="project" value="TreeGrafter"/>
</dbReference>
<keyword evidence="2" id="KW-0813">Transport</keyword>
<comment type="caution">
    <text evidence="2">The sequence shown here is derived from an EMBL/GenBank/DDBJ whole genome shotgun (WGS) entry which is preliminary data.</text>
</comment>
<dbReference type="RefSeq" id="WP_052607027.1">
    <property type="nucleotide sequence ID" value="NZ_JXYS01000124.1"/>
</dbReference>
<dbReference type="SUPFAM" id="SSF51206">
    <property type="entry name" value="cAMP-binding domain-like"/>
    <property type="match status" value="1"/>
</dbReference>
<keyword evidence="3" id="KW-1185">Reference proteome</keyword>